<dbReference type="AlphaFoldDB" id="A0A7Y0LXZ6"/>
<evidence type="ECO:0000256" key="1">
    <source>
        <dbReference type="SAM" id="MobiDB-lite"/>
    </source>
</evidence>
<dbReference type="Proteomes" id="UP000562124">
    <property type="component" value="Unassembled WGS sequence"/>
</dbReference>
<comment type="caution">
    <text evidence="2">The sequence shown here is derived from an EMBL/GenBank/DDBJ whole genome shotgun (WGS) entry which is preliminary data.</text>
</comment>
<dbReference type="EMBL" id="JABCJJ010000007">
    <property type="protein sequence ID" value="NMR19909.1"/>
    <property type="molecule type" value="Genomic_DNA"/>
</dbReference>
<proteinExistence type="predicted"/>
<accession>A0A7Y0LXZ6</accession>
<sequence>MSTVPGHETWRDAGLVEVDPAGAVEVEPEPDLLADTPEARDVPDVEEYEPPEPRPDLIGEAEVTDVTEQAAVVPSDEREEYP</sequence>
<dbReference type="RefSeq" id="WP_169324277.1">
    <property type="nucleotide sequence ID" value="NZ_JABCJJ010000007.1"/>
</dbReference>
<name>A0A7Y0LXZ6_CELFI</name>
<keyword evidence="3" id="KW-1185">Reference proteome</keyword>
<feature type="region of interest" description="Disordered" evidence="1">
    <location>
        <begin position="26"/>
        <end position="82"/>
    </location>
</feature>
<evidence type="ECO:0000313" key="2">
    <source>
        <dbReference type="EMBL" id="NMR19909.1"/>
    </source>
</evidence>
<organism evidence="2 3">
    <name type="scientific">Cellulomonas fimi</name>
    <dbReference type="NCBI Taxonomy" id="1708"/>
    <lineage>
        <taxon>Bacteria</taxon>
        <taxon>Bacillati</taxon>
        <taxon>Actinomycetota</taxon>
        <taxon>Actinomycetes</taxon>
        <taxon>Micrococcales</taxon>
        <taxon>Cellulomonadaceae</taxon>
        <taxon>Cellulomonas</taxon>
    </lineage>
</organism>
<evidence type="ECO:0000313" key="3">
    <source>
        <dbReference type="Proteomes" id="UP000562124"/>
    </source>
</evidence>
<protein>
    <submittedName>
        <fullName evidence="2">Uncharacterized protein</fullName>
    </submittedName>
</protein>
<gene>
    <name evidence="2" type="ORF">HIR71_06675</name>
</gene>
<reference evidence="2 3" key="1">
    <citation type="submission" date="2020-04" db="EMBL/GenBank/DDBJ databases">
        <title>Sequencing and Assembly of C. fimi.</title>
        <authorList>
            <person name="Ramsey A.R."/>
        </authorList>
    </citation>
    <scope>NUCLEOTIDE SEQUENCE [LARGE SCALE GENOMIC DNA]</scope>
    <source>
        <strain evidence="2 3">SB</strain>
    </source>
</reference>